<feature type="domain" description="AAA-ATPase-like" evidence="1">
    <location>
        <begin position="234"/>
        <end position="398"/>
    </location>
</feature>
<gene>
    <name evidence="2" type="ORF">g.4000</name>
</gene>
<dbReference type="SUPFAM" id="SSF52540">
    <property type="entry name" value="P-loop containing nucleoside triphosphate hydrolases"/>
    <property type="match status" value="1"/>
</dbReference>
<organism evidence="2">
    <name type="scientific">Schizaphis graminum</name>
    <name type="common">Green bug aphid</name>
    <dbReference type="NCBI Taxonomy" id="13262"/>
    <lineage>
        <taxon>Eukaryota</taxon>
        <taxon>Metazoa</taxon>
        <taxon>Ecdysozoa</taxon>
        <taxon>Arthropoda</taxon>
        <taxon>Hexapoda</taxon>
        <taxon>Insecta</taxon>
        <taxon>Pterygota</taxon>
        <taxon>Neoptera</taxon>
        <taxon>Paraneoptera</taxon>
        <taxon>Hemiptera</taxon>
        <taxon>Sternorrhyncha</taxon>
        <taxon>Aphidomorpha</taxon>
        <taxon>Aphidoidea</taxon>
        <taxon>Aphididae</taxon>
        <taxon>Aphidini</taxon>
        <taxon>Schizaphis</taxon>
    </lineage>
</organism>
<dbReference type="PANTHER" id="PTHR34825:SF1">
    <property type="entry name" value="AAA-ATPASE-LIKE DOMAIN-CONTAINING PROTEIN"/>
    <property type="match status" value="1"/>
</dbReference>
<proteinExistence type="predicted"/>
<feature type="domain" description="AAA-ATPase-like" evidence="1">
    <location>
        <begin position="160"/>
        <end position="215"/>
    </location>
</feature>
<dbReference type="AlphaFoldDB" id="A0A2S2N7P5"/>
<accession>A0A2S2N7P5</accession>
<name>A0A2S2N7P5_SCHGA</name>
<dbReference type="Pfam" id="PF09820">
    <property type="entry name" value="AAA-ATPase_like"/>
    <property type="match status" value="2"/>
</dbReference>
<evidence type="ECO:0000259" key="1">
    <source>
        <dbReference type="Pfam" id="PF09820"/>
    </source>
</evidence>
<dbReference type="EMBL" id="GGMR01000556">
    <property type="protein sequence ID" value="MBY13175.1"/>
    <property type="molecule type" value="Transcribed_RNA"/>
</dbReference>
<dbReference type="InterPro" id="IPR018631">
    <property type="entry name" value="AAA-ATPase-like_dom"/>
</dbReference>
<reference evidence="2" key="1">
    <citation type="submission" date="2018-04" db="EMBL/GenBank/DDBJ databases">
        <title>Transcriptome of Schizaphis graminum biotype I.</title>
        <authorList>
            <person name="Scully E.D."/>
            <person name="Geib S.M."/>
            <person name="Palmer N.A."/>
            <person name="Koch K."/>
            <person name="Bradshaw J."/>
            <person name="Heng-Moss T."/>
            <person name="Sarath G."/>
        </authorList>
    </citation>
    <scope>NUCLEOTIDE SEQUENCE</scope>
</reference>
<sequence length="604" mass="69586">MGEKFEGFEGCFNMTFNASNNIPLLYLRDMNINRKEVEIKIAKGTVSKNDIMGQLKFELQLFDSLLKKIDSKTREMKCCTVLNNVISILTKRINNLWNTIYLLFDINDELEPEILNVSEDFLTSRCSTCANCEVSIQRIISSIEIITFKDDAVFNFSSSDFPKILQTTGFVDKTLMIKEVFRNKNIKGTVITAPRKYGKSTNLTMLKYFLEIQVDSLGKPITKAKSGKPIIDTSNYELFKTLKISKEAKIMNEHFGKHPVMYANFKTENVINSYSSVIEGYKEIVHKSFELHKYLQISNKLSNEQRKMSKLWCGSASYKKIDCNEVSLGLRSLCKFLTKHYNKPCFVLIDELDSLTITGIIAETLVTDYKNIFVFLKQILAFLKNNKYVYRAFVTGKSVYNIHGLVPSCIEIQPFSNFHGFTDFFGLTNNELEYLFKKPEFKVVTTIEEVKAYYGAYNKIDVLTKAKKQIYCMWSVLNVLKRRRIDNYWQDFGTFFCNFSVPSIRSIMEKLLANESIVVMFYDSTESKTYPTPPPVFKPSENHLNKNSLNYLFNMLLDLGYLTCSTASLLVLDLQNSTNSYIGYIKIPNEEIRHDVDSKIALLS</sequence>
<dbReference type="PANTHER" id="PTHR34825">
    <property type="entry name" value="CONSERVED PROTEIN, WITH A WEAK D-GALACTARATE DEHYDRATASE/ALTRONATE HYDROLASE DOMAIN"/>
    <property type="match status" value="1"/>
</dbReference>
<evidence type="ECO:0000313" key="2">
    <source>
        <dbReference type="EMBL" id="MBY13175.1"/>
    </source>
</evidence>
<dbReference type="InterPro" id="IPR027417">
    <property type="entry name" value="P-loop_NTPase"/>
</dbReference>
<protein>
    <recommendedName>
        <fullName evidence="1">AAA-ATPase-like domain-containing protein</fullName>
    </recommendedName>
</protein>